<dbReference type="Proteomes" id="UP000784294">
    <property type="component" value="Unassembled WGS sequence"/>
</dbReference>
<evidence type="ECO:0000313" key="3">
    <source>
        <dbReference type="Proteomes" id="UP000784294"/>
    </source>
</evidence>
<reference evidence="2" key="1">
    <citation type="submission" date="2018-11" db="EMBL/GenBank/DDBJ databases">
        <authorList>
            <consortium name="Pathogen Informatics"/>
        </authorList>
    </citation>
    <scope>NUCLEOTIDE SEQUENCE</scope>
</reference>
<dbReference type="EMBL" id="CAAALY010251709">
    <property type="protein sequence ID" value="VEL36227.1"/>
    <property type="molecule type" value="Genomic_DNA"/>
</dbReference>
<organism evidence="2 3">
    <name type="scientific">Protopolystoma xenopodis</name>
    <dbReference type="NCBI Taxonomy" id="117903"/>
    <lineage>
        <taxon>Eukaryota</taxon>
        <taxon>Metazoa</taxon>
        <taxon>Spiralia</taxon>
        <taxon>Lophotrochozoa</taxon>
        <taxon>Platyhelminthes</taxon>
        <taxon>Monogenea</taxon>
        <taxon>Polyopisthocotylea</taxon>
        <taxon>Polystomatidea</taxon>
        <taxon>Polystomatidae</taxon>
        <taxon>Protopolystoma</taxon>
    </lineage>
</organism>
<comment type="caution">
    <text evidence="2">The sequence shown here is derived from an EMBL/GenBank/DDBJ whole genome shotgun (WGS) entry which is preliminary data.</text>
</comment>
<name>A0A448XGG1_9PLAT</name>
<feature type="compositionally biased region" description="Polar residues" evidence="1">
    <location>
        <begin position="13"/>
        <end position="26"/>
    </location>
</feature>
<evidence type="ECO:0000256" key="1">
    <source>
        <dbReference type="SAM" id="MobiDB-lite"/>
    </source>
</evidence>
<feature type="region of interest" description="Disordered" evidence="1">
    <location>
        <begin position="1"/>
        <end position="57"/>
    </location>
</feature>
<proteinExistence type="predicted"/>
<dbReference type="AlphaFoldDB" id="A0A448XGG1"/>
<sequence>MAVPGAWVRQHSKASQGHNWQQLNTRPSERELQTRLHGRSAPPLPTEVCRPADQPTSRPADWACLCGAAWTRHMAAEVVHMPELQHSQTPAQTLLSVGLAQGFAKPQKFCKSGLSNGRIACECHELVTSQRGPLFGHEKRLTNTVRMINAT</sequence>
<accession>A0A448XGG1</accession>
<protein>
    <submittedName>
        <fullName evidence="2">Uncharacterized protein</fullName>
    </submittedName>
</protein>
<evidence type="ECO:0000313" key="2">
    <source>
        <dbReference type="EMBL" id="VEL36227.1"/>
    </source>
</evidence>
<gene>
    <name evidence="2" type="ORF">PXEA_LOCUS29667</name>
</gene>
<keyword evidence="3" id="KW-1185">Reference proteome</keyword>